<evidence type="ECO:0000313" key="2">
    <source>
        <dbReference type="Proteomes" id="UP000217211"/>
    </source>
</evidence>
<sequence length="60" mass="6645">MHGFLSLTLGWQAPACHALHGATILLLRKVHEMETVRFPFASHSASAAFAAMKTRFGHFH</sequence>
<dbReference type="KEGG" id="esj:SJ05684_c03000"/>
<protein>
    <submittedName>
        <fullName evidence="1">Uncharacterized protein</fullName>
    </submittedName>
</protein>
<name>A0A249P762_9HYPH</name>
<dbReference type="EMBL" id="CP023067">
    <property type="protein sequence ID" value="ASY61768.1"/>
    <property type="molecule type" value="Genomic_DNA"/>
</dbReference>
<keyword evidence="2" id="KW-1185">Reference proteome</keyword>
<gene>
    <name evidence="1" type="ORF">SJ05684_c03000</name>
</gene>
<dbReference type="AlphaFoldDB" id="A0A249P762"/>
<reference evidence="1 2" key="1">
    <citation type="submission" date="2017-08" db="EMBL/GenBank/DDBJ databases">
        <title>Multipartite genome sequences of Sinorhizobium species nodulating soybeans.</title>
        <authorList>
            <person name="Tian C.F."/>
        </authorList>
    </citation>
    <scope>NUCLEOTIDE SEQUENCE [LARGE SCALE GENOMIC DNA]</scope>
    <source>
        <strain evidence="1 2">CCBAU 05684</strain>
    </source>
</reference>
<proteinExistence type="predicted"/>
<evidence type="ECO:0000313" key="1">
    <source>
        <dbReference type="EMBL" id="ASY61768.1"/>
    </source>
</evidence>
<organism evidence="1 2">
    <name type="scientific">Sinorhizobium sojae CCBAU 05684</name>
    <dbReference type="NCBI Taxonomy" id="716928"/>
    <lineage>
        <taxon>Bacteria</taxon>
        <taxon>Pseudomonadati</taxon>
        <taxon>Pseudomonadota</taxon>
        <taxon>Alphaproteobacteria</taxon>
        <taxon>Hyphomicrobiales</taxon>
        <taxon>Rhizobiaceae</taxon>
        <taxon>Sinorhizobium/Ensifer group</taxon>
        <taxon>Sinorhizobium</taxon>
    </lineage>
</organism>
<accession>A0A249P762</accession>
<dbReference type="Proteomes" id="UP000217211">
    <property type="component" value="Chromosome"/>
</dbReference>